<keyword evidence="3" id="KW-0645">Protease</keyword>
<dbReference type="InterPro" id="IPR011042">
    <property type="entry name" value="6-blade_b-propeller_TolB-like"/>
</dbReference>
<keyword evidence="3" id="KW-0378">Hydrolase</keyword>
<dbReference type="PANTHER" id="PTHR43056">
    <property type="entry name" value="PEPTIDASE S9 PROLYL OLIGOPEPTIDASE"/>
    <property type="match status" value="1"/>
</dbReference>
<protein>
    <submittedName>
        <fullName evidence="3">Dipeptidyl aminopeptidase/acylaminoacyl peptidase</fullName>
    </submittedName>
</protein>
<evidence type="ECO:0000259" key="2">
    <source>
        <dbReference type="Pfam" id="PF00326"/>
    </source>
</evidence>
<accession>A0ABR9J9L0</accession>
<dbReference type="GO" id="GO:0004177">
    <property type="term" value="F:aminopeptidase activity"/>
    <property type="evidence" value="ECO:0007669"/>
    <property type="project" value="UniProtKB-KW"/>
</dbReference>
<feature type="region of interest" description="Disordered" evidence="1">
    <location>
        <begin position="56"/>
        <end position="76"/>
    </location>
</feature>
<dbReference type="EMBL" id="JADBEE010000002">
    <property type="protein sequence ID" value="MBE1515686.1"/>
    <property type="molecule type" value="Genomic_DNA"/>
</dbReference>
<dbReference type="RefSeq" id="WP_192592491.1">
    <property type="nucleotide sequence ID" value="NZ_JADBEE010000002.1"/>
</dbReference>
<dbReference type="InterPro" id="IPR029058">
    <property type="entry name" value="AB_hydrolase_fold"/>
</dbReference>
<evidence type="ECO:0000256" key="1">
    <source>
        <dbReference type="SAM" id="MobiDB-lite"/>
    </source>
</evidence>
<dbReference type="Proteomes" id="UP000636579">
    <property type="component" value="Unassembled WGS sequence"/>
</dbReference>
<dbReference type="Gene3D" id="3.40.50.1820">
    <property type="entry name" value="alpha/beta hydrolase"/>
    <property type="match status" value="1"/>
</dbReference>
<dbReference type="InterPro" id="IPR050585">
    <property type="entry name" value="Xaa-Pro_dipeptidyl-ppase/CocE"/>
</dbReference>
<keyword evidence="3" id="KW-0031">Aminopeptidase</keyword>
<evidence type="ECO:0000313" key="4">
    <source>
        <dbReference type="Proteomes" id="UP000636579"/>
    </source>
</evidence>
<gene>
    <name evidence="3" type="ORF">H4W26_002478</name>
</gene>
<comment type="caution">
    <text evidence="3">The sequence shown here is derived from an EMBL/GenBank/DDBJ whole genome shotgun (WGS) entry which is preliminary data.</text>
</comment>
<name>A0ABR9J9L0_9MICC</name>
<dbReference type="Gene3D" id="2.120.10.30">
    <property type="entry name" value="TolB, C-terminal domain"/>
    <property type="match status" value="1"/>
</dbReference>
<dbReference type="SUPFAM" id="SSF53474">
    <property type="entry name" value="alpha/beta-Hydrolases"/>
    <property type="match status" value="1"/>
</dbReference>
<dbReference type="PANTHER" id="PTHR43056:SF5">
    <property type="entry name" value="PEPTIDASE S9 PROLYL OLIGOPEPTIDASE CATALYTIC DOMAIN-CONTAINING PROTEIN"/>
    <property type="match status" value="1"/>
</dbReference>
<dbReference type="SUPFAM" id="SSF82171">
    <property type="entry name" value="DPP6 N-terminal domain-like"/>
    <property type="match status" value="1"/>
</dbReference>
<dbReference type="InterPro" id="IPR001375">
    <property type="entry name" value="Peptidase_S9_cat"/>
</dbReference>
<reference evidence="3 4" key="1">
    <citation type="submission" date="2020-10" db="EMBL/GenBank/DDBJ databases">
        <title>Sequencing the genomes of 1000 actinobacteria strains.</title>
        <authorList>
            <person name="Klenk H.-P."/>
        </authorList>
    </citation>
    <scope>NUCLEOTIDE SEQUENCE [LARGE SCALE GENOMIC DNA]</scope>
    <source>
        <strain evidence="3 4">DSM 15474</strain>
    </source>
</reference>
<evidence type="ECO:0000313" key="3">
    <source>
        <dbReference type="EMBL" id="MBE1515686.1"/>
    </source>
</evidence>
<feature type="domain" description="Peptidase S9 prolyl oligopeptidase catalytic" evidence="2">
    <location>
        <begin position="501"/>
        <end position="705"/>
    </location>
</feature>
<dbReference type="Pfam" id="PF00326">
    <property type="entry name" value="Peptidase_S9"/>
    <property type="match status" value="1"/>
</dbReference>
<keyword evidence="4" id="KW-1185">Reference proteome</keyword>
<organism evidence="3 4">
    <name type="scientific">Nesterenkonia halotolerans</name>
    <dbReference type="NCBI Taxonomy" id="225325"/>
    <lineage>
        <taxon>Bacteria</taxon>
        <taxon>Bacillati</taxon>
        <taxon>Actinomycetota</taxon>
        <taxon>Actinomycetes</taxon>
        <taxon>Micrococcales</taxon>
        <taxon>Micrococcaceae</taxon>
        <taxon>Nesterenkonia</taxon>
    </lineage>
</organism>
<proteinExistence type="predicted"/>
<sequence length="720" mass="77121">MVTTLPYGSWPSSISAEQLAVGGNRLGAPQWVGEQLWWSEALAAEGGRQTIVRTTTDPAQTSQVEHGPAAGRPDTVNVLPAPFNARSRVHEYGGSSWIALTLGASTDAAAGEAAPAAAAEPLVLFVNFTDQRIYAFTEGEQPQPISPASDAVAEVEGPALRWAQPTEVTLTDGVREVWWVCEEHVGGEDADGAPKIERYIASVPLDGSAAEDELAIRKITPASRFVAHPRLSPDGTQLAWISWEHPQMPWDGTQLHVGHIAAGMVVNERVLDGGTQVSVLQPEWRRSGELVYLSDRSGWWNPWTVTLAPEGLSDGSGHVGTAVTEEPRQLLRDEQEYAGPLWQLGETWLTLIDADHALTLYGTATDSLGVLDLVTGTVAPLDLPHTTLAGVALRADGALAIYGSSTTEFPAITVGRLTMTHGHWRVDRPGVVRSSRSDAPDPRLLPTPEPITVTDATGQQIQAVLYRPRQEGFSAPEGELPPYIAQVHGGPTGQAAVGLSLAIAYYTSRGIGVVDINYGGSTGFGRAYRDRLQGQWGVVDVADTVAVMEHLVAQRIADGSRLAIEGGSAGGWTTLACLTRTTTFAAGVSSYGVADLVALAQDTHDFESRYLDGLVGPYPEAAEIYRERAPLNHVDSLQTPVLLLQGDEDPIVPPNQAEMFRDALAAKSIPHAYLLFAGEQHGFRQAQNIITSFEAALSFYGQILGFEPEGIPTLELTPHR</sequence>